<reference evidence="1 2" key="1">
    <citation type="submission" date="2012-10" db="EMBL/GenBank/DDBJ databases">
        <authorList>
            <person name="Strain E.A."/>
            <person name="Brown E."/>
            <person name="Allard M.W."/>
            <person name="Gonzalez-Escalona N."/>
            <person name="Timme R."/>
        </authorList>
    </citation>
    <scope>NUCLEOTIDE SEQUENCE [LARGE SCALE GENOMIC DNA]</scope>
    <source>
        <strain evidence="1 2">CFSAN001627</strain>
    </source>
</reference>
<proteinExistence type="predicted"/>
<dbReference type="Proteomes" id="UP000011944">
    <property type="component" value="Unassembled WGS sequence"/>
</dbReference>
<organism evidence="1 2">
    <name type="scientific">Clostridium botulinum CFSAN001627</name>
    <dbReference type="NCBI Taxonomy" id="1232189"/>
    <lineage>
        <taxon>Bacteria</taxon>
        <taxon>Bacillati</taxon>
        <taxon>Bacillota</taxon>
        <taxon>Clostridia</taxon>
        <taxon>Eubacteriales</taxon>
        <taxon>Clostridiaceae</taxon>
        <taxon>Clostridium</taxon>
    </lineage>
</organism>
<comment type="caution">
    <text evidence="1">The sequence shown here is derived from an EMBL/GenBank/DDBJ whole genome shotgun (WGS) entry which is preliminary data.</text>
</comment>
<accession>M1ZS06</accession>
<dbReference type="EMBL" id="AMXI01001629">
    <property type="protein sequence ID" value="EKN37071.1"/>
    <property type="molecule type" value="Genomic_DNA"/>
</dbReference>
<evidence type="ECO:0000313" key="1">
    <source>
        <dbReference type="EMBL" id="EKN37071.1"/>
    </source>
</evidence>
<sequence length="27" mass="3119">LNKLLDIILENPNLNNKEDLIKIVESI</sequence>
<gene>
    <name evidence="1" type="ORF">CFSAN001627_25656</name>
</gene>
<name>M1ZS06_CLOBO</name>
<dbReference type="AlphaFoldDB" id="M1ZS06"/>
<evidence type="ECO:0000313" key="2">
    <source>
        <dbReference type="Proteomes" id="UP000011944"/>
    </source>
</evidence>
<protein>
    <submittedName>
        <fullName evidence="1">PolyA polymerase family protein</fullName>
    </submittedName>
</protein>
<reference evidence="1 2" key="2">
    <citation type="submission" date="2013-03" db="EMBL/GenBank/DDBJ databases">
        <title>Diversity in Clostridium botulinum.</title>
        <authorList>
            <person name="Timme R.E."/>
            <person name="Allard M."/>
            <person name="Luo Y."/>
            <person name="Strain E."/>
            <person name="Gonzalez-Escalona N."/>
            <person name="Brown E."/>
        </authorList>
    </citation>
    <scope>NUCLEOTIDE SEQUENCE [LARGE SCALE GENOMIC DNA]</scope>
    <source>
        <strain evidence="1 2">CFSAN001627</strain>
    </source>
</reference>
<feature type="non-terminal residue" evidence="1">
    <location>
        <position position="1"/>
    </location>
</feature>